<dbReference type="Pfam" id="PF00535">
    <property type="entry name" value="Glycos_transf_2"/>
    <property type="match status" value="1"/>
</dbReference>
<proteinExistence type="inferred from homology"/>
<evidence type="ECO:0000259" key="2">
    <source>
        <dbReference type="Pfam" id="PF00535"/>
    </source>
</evidence>
<dbReference type="PANTHER" id="PTHR43630">
    <property type="entry name" value="POLY-BETA-1,6-N-ACETYL-D-GLUCOSAMINE SYNTHASE"/>
    <property type="match status" value="1"/>
</dbReference>
<dbReference type="InterPro" id="IPR001173">
    <property type="entry name" value="Glyco_trans_2-like"/>
</dbReference>
<dbReference type="CDD" id="cd02511">
    <property type="entry name" value="Beta4Glucosyltransferase"/>
    <property type="match status" value="1"/>
</dbReference>
<evidence type="ECO:0000313" key="3">
    <source>
        <dbReference type="EMBL" id="CAA6813868.1"/>
    </source>
</evidence>
<sequence length="251" mass="28793">MSINLISPVIIVKNSEQTIKACLESLKDFNEVILYVNNSTDKTEAIAKTFSNVSIIHGAFSGFGQTKNKAASYATNTWVLSLDSDEVLSQEIINNIKNLKLETDTIYSILRTNYYKSTQIKHCWGNDILVRLYNKEQTSFVNQNVHEYIIEDNMNKKAIDGLVKHYPYSTISDFISKLDYYSTLFANEHVGKKKSSPSKAFFNGLFSFTKTYVFKQGFRDGYAGLIIAFSHMATNFYKYIKLYEMNKELKK</sequence>
<accession>A0A6S6TBA4</accession>
<dbReference type="EMBL" id="CACVAR010000232">
    <property type="protein sequence ID" value="CAA6813868.1"/>
    <property type="molecule type" value="Genomic_DNA"/>
</dbReference>
<organism evidence="3">
    <name type="scientific">uncultured Sulfurovum sp</name>
    <dbReference type="NCBI Taxonomy" id="269237"/>
    <lineage>
        <taxon>Bacteria</taxon>
        <taxon>Pseudomonadati</taxon>
        <taxon>Campylobacterota</taxon>
        <taxon>Epsilonproteobacteria</taxon>
        <taxon>Campylobacterales</taxon>
        <taxon>Sulfurovaceae</taxon>
        <taxon>Sulfurovum</taxon>
        <taxon>environmental samples</taxon>
    </lineage>
</organism>
<feature type="domain" description="Glycosyltransferase 2-like" evidence="2">
    <location>
        <begin position="9"/>
        <end position="149"/>
    </location>
</feature>
<dbReference type="SUPFAM" id="SSF53448">
    <property type="entry name" value="Nucleotide-diphospho-sugar transferases"/>
    <property type="match status" value="1"/>
</dbReference>
<name>A0A6S6TBA4_9BACT</name>
<dbReference type="InterPro" id="IPR029044">
    <property type="entry name" value="Nucleotide-diphossugar_trans"/>
</dbReference>
<reference evidence="3" key="1">
    <citation type="submission" date="2020-01" db="EMBL/GenBank/DDBJ databases">
        <authorList>
            <person name="Meier V. D."/>
            <person name="Meier V D."/>
        </authorList>
    </citation>
    <scope>NUCLEOTIDE SEQUENCE</scope>
    <source>
        <strain evidence="3">HLG_WM_MAG_03</strain>
    </source>
</reference>
<keyword evidence="3" id="KW-0808">Transferase</keyword>
<evidence type="ECO:0000256" key="1">
    <source>
        <dbReference type="ARBA" id="ARBA00038494"/>
    </source>
</evidence>
<comment type="similarity">
    <text evidence="1">Belongs to the glycosyltransferase 2 family. WaaE/KdtX subfamily.</text>
</comment>
<dbReference type="AlphaFoldDB" id="A0A6S6TBA4"/>
<protein>
    <submittedName>
        <fullName evidence="3">Lipopolysaccharide core biosynthesis glycosyltransferase, group 2 family protein (EC)</fullName>
        <ecNumber evidence="3">2.4.1.-</ecNumber>
    </submittedName>
</protein>
<dbReference type="GO" id="GO:0016757">
    <property type="term" value="F:glycosyltransferase activity"/>
    <property type="evidence" value="ECO:0007669"/>
    <property type="project" value="UniProtKB-KW"/>
</dbReference>
<dbReference type="EC" id="2.4.1.-" evidence="3"/>
<gene>
    <name evidence="3" type="ORF">HELGO_WM43107</name>
</gene>
<dbReference type="Gene3D" id="3.90.550.10">
    <property type="entry name" value="Spore Coat Polysaccharide Biosynthesis Protein SpsA, Chain A"/>
    <property type="match status" value="1"/>
</dbReference>
<dbReference type="PANTHER" id="PTHR43630:SF2">
    <property type="entry name" value="GLYCOSYLTRANSFERASE"/>
    <property type="match status" value="1"/>
</dbReference>
<keyword evidence="3" id="KW-0328">Glycosyltransferase</keyword>